<protein>
    <submittedName>
        <fullName evidence="1">Uncharacterized protein</fullName>
    </submittedName>
</protein>
<dbReference type="EnsemblMetazoa" id="CJA41283.1">
    <property type="protein sequence ID" value="CJA41283.1"/>
    <property type="gene ID" value="WBGene00217131"/>
</dbReference>
<keyword evidence="2" id="KW-1185">Reference proteome</keyword>
<reference evidence="1" key="2">
    <citation type="submission" date="2022-06" db="UniProtKB">
        <authorList>
            <consortium name="EnsemblMetazoa"/>
        </authorList>
    </citation>
    <scope>IDENTIFICATION</scope>
    <source>
        <strain evidence="1">DF5081</strain>
    </source>
</reference>
<name>A0A8R1J116_CAEJA</name>
<sequence>MHPPHFTCVMGPARFHCATLLVLAASAKFRDILDVMKPLGADNINANCGRC</sequence>
<accession>A0A8R1J116</accession>
<reference evidence="2" key="1">
    <citation type="submission" date="2010-08" db="EMBL/GenBank/DDBJ databases">
        <authorList>
            <consortium name="Caenorhabditis japonica Sequencing Consortium"/>
            <person name="Wilson R.K."/>
        </authorList>
    </citation>
    <scope>NUCLEOTIDE SEQUENCE [LARGE SCALE GENOMIC DNA]</scope>
    <source>
        <strain evidence="2">DF5081</strain>
    </source>
</reference>
<organism evidence="1 2">
    <name type="scientific">Caenorhabditis japonica</name>
    <dbReference type="NCBI Taxonomy" id="281687"/>
    <lineage>
        <taxon>Eukaryota</taxon>
        <taxon>Metazoa</taxon>
        <taxon>Ecdysozoa</taxon>
        <taxon>Nematoda</taxon>
        <taxon>Chromadorea</taxon>
        <taxon>Rhabditida</taxon>
        <taxon>Rhabditina</taxon>
        <taxon>Rhabditomorpha</taxon>
        <taxon>Rhabditoidea</taxon>
        <taxon>Rhabditidae</taxon>
        <taxon>Peloderinae</taxon>
        <taxon>Caenorhabditis</taxon>
    </lineage>
</organism>
<proteinExistence type="predicted"/>
<dbReference type="AlphaFoldDB" id="A0A8R1J116"/>
<evidence type="ECO:0000313" key="2">
    <source>
        <dbReference type="Proteomes" id="UP000005237"/>
    </source>
</evidence>
<dbReference type="Proteomes" id="UP000005237">
    <property type="component" value="Unassembled WGS sequence"/>
</dbReference>
<evidence type="ECO:0000313" key="1">
    <source>
        <dbReference type="EnsemblMetazoa" id="CJA41283.1"/>
    </source>
</evidence>